<evidence type="ECO:0000313" key="1">
    <source>
        <dbReference type="EMBL" id="QTA91836.1"/>
    </source>
</evidence>
<name>A0A975BU70_9BACT</name>
<dbReference type="KEGG" id="dmm:dnm_079100"/>
<sequence length="139" mass="16242">MSELDKYFQPSATESEHPAVFLVREYLTNKPDAGIQFELRRERDGLTFRPAKMLIHFSEHGESKDYSDSWDSELNRSLIEMGICAISIDNEKERFGLILREMLEKLEIKAGEPSLFSTIFIDILKKQRLWKKKRNSGKT</sequence>
<dbReference type="Proteomes" id="UP000663722">
    <property type="component" value="Chromosome"/>
</dbReference>
<dbReference type="EMBL" id="CP061800">
    <property type="protein sequence ID" value="QTA91836.1"/>
    <property type="molecule type" value="Genomic_DNA"/>
</dbReference>
<keyword evidence="2" id="KW-1185">Reference proteome</keyword>
<accession>A0A975BU70</accession>
<dbReference type="AlphaFoldDB" id="A0A975BU70"/>
<proteinExistence type="predicted"/>
<protein>
    <submittedName>
        <fullName evidence="1">Uncharacterized protein</fullName>
    </submittedName>
</protein>
<dbReference type="RefSeq" id="WP_207679444.1">
    <property type="nucleotide sequence ID" value="NZ_CP061800.1"/>
</dbReference>
<organism evidence="1 2">
    <name type="scientific">Desulfonema magnum</name>
    <dbReference type="NCBI Taxonomy" id="45655"/>
    <lineage>
        <taxon>Bacteria</taxon>
        <taxon>Pseudomonadati</taxon>
        <taxon>Thermodesulfobacteriota</taxon>
        <taxon>Desulfobacteria</taxon>
        <taxon>Desulfobacterales</taxon>
        <taxon>Desulfococcaceae</taxon>
        <taxon>Desulfonema</taxon>
    </lineage>
</organism>
<gene>
    <name evidence="1" type="ORF">dnm_079100</name>
</gene>
<reference evidence="1" key="1">
    <citation type="journal article" date="2021" name="Microb. Physiol.">
        <title>Proteogenomic Insights into the Physiology of Marine, Sulfate-Reducing, Filamentous Desulfonema limicola and Desulfonema magnum.</title>
        <authorList>
            <person name="Schnaars V."/>
            <person name="Wohlbrand L."/>
            <person name="Scheve S."/>
            <person name="Hinrichs C."/>
            <person name="Reinhardt R."/>
            <person name="Rabus R."/>
        </authorList>
    </citation>
    <scope>NUCLEOTIDE SEQUENCE</scope>
    <source>
        <strain evidence="1">4be13</strain>
    </source>
</reference>
<evidence type="ECO:0000313" key="2">
    <source>
        <dbReference type="Proteomes" id="UP000663722"/>
    </source>
</evidence>